<gene>
    <name evidence="1" type="ORF">VP01_10228g1</name>
</gene>
<keyword evidence="2" id="KW-1185">Reference proteome</keyword>
<reference evidence="1 2" key="1">
    <citation type="submission" date="2015-08" db="EMBL/GenBank/DDBJ databases">
        <title>Next Generation Sequencing and Analysis of the Genome of Puccinia sorghi L Schw, the Causal Agent of Maize Common Rust.</title>
        <authorList>
            <person name="Rochi L."/>
            <person name="Burguener G."/>
            <person name="Darino M."/>
            <person name="Turjanski A."/>
            <person name="Kreff E."/>
            <person name="Dieguez M.J."/>
            <person name="Sacco F."/>
        </authorList>
    </citation>
    <scope>NUCLEOTIDE SEQUENCE [LARGE SCALE GENOMIC DNA]</scope>
    <source>
        <strain evidence="1 2">RO10H11247</strain>
    </source>
</reference>
<proteinExistence type="predicted"/>
<accession>A0A0L6VUV6</accession>
<evidence type="ECO:0000313" key="1">
    <source>
        <dbReference type="EMBL" id="KNZ64496.1"/>
    </source>
</evidence>
<name>A0A0L6VUV6_9BASI</name>
<evidence type="ECO:0000313" key="2">
    <source>
        <dbReference type="Proteomes" id="UP000037035"/>
    </source>
</evidence>
<dbReference type="VEuPathDB" id="FungiDB:VP01_10228g1"/>
<protein>
    <submittedName>
        <fullName evidence="1">Uncharacterized protein</fullName>
    </submittedName>
</protein>
<organism evidence="1 2">
    <name type="scientific">Puccinia sorghi</name>
    <dbReference type="NCBI Taxonomy" id="27349"/>
    <lineage>
        <taxon>Eukaryota</taxon>
        <taxon>Fungi</taxon>
        <taxon>Dikarya</taxon>
        <taxon>Basidiomycota</taxon>
        <taxon>Pucciniomycotina</taxon>
        <taxon>Pucciniomycetes</taxon>
        <taxon>Pucciniales</taxon>
        <taxon>Pucciniaceae</taxon>
        <taxon>Puccinia</taxon>
    </lineage>
</organism>
<dbReference type="EMBL" id="LAVV01000253">
    <property type="protein sequence ID" value="KNZ64496.1"/>
    <property type="molecule type" value="Genomic_DNA"/>
</dbReference>
<dbReference type="AlphaFoldDB" id="A0A0L6VUV6"/>
<dbReference type="Proteomes" id="UP000037035">
    <property type="component" value="Unassembled WGS sequence"/>
</dbReference>
<dbReference type="STRING" id="27349.A0A0L6VUV6"/>
<comment type="caution">
    <text evidence="1">The sequence shown here is derived from an EMBL/GenBank/DDBJ whole genome shotgun (WGS) entry which is preliminary data.</text>
</comment>
<sequence length="162" mass="18578">MVPARTFLVQIRATTRRLKPPRRTFARSVPVMFASHTLSLPDHKPLAVEDVNHFRLLNSRPGAVLSSLQGSSSGLLMRRAYNHQRTDPSDLEAFNPDTTQEISRIVSIDWQSDPTVVTPAWSADPYQYLMRSFSTWALNKIQHFDETSSWMLDVSYTRWTIS</sequence>